<feature type="binding site" evidence="8">
    <location>
        <position position="65"/>
    </location>
    <ligand>
        <name>(R)-pantoate</name>
        <dbReference type="ChEBI" id="CHEBI:15980"/>
    </ligand>
</feature>
<dbReference type="EC" id="6.3.2.1" evidence="8"/>
<keyword evidence="6 8" id="KW-0067">ATP-binding</keyword>
<keyword evidence="11" id="KW-1185">Reference proteome</keyword>
<dbReference type="CDD" id="cd00560">
    <property type="entry name" value="PanC"/>
    <property type="match status" value="1"/>
</dbReference>
<evidence type="ECO:0000256" key="2">
    <source>
        <dbReference type="ARBA" id="ARBA00009256"/>
    </source>
</evidence>
<feature type="binding site" evidence="8">
    <location>
        <position position="65"/>
    </location>
    <ligand>
        <name>beta-alanine</name>
        <dbReference type="ChEBI" id="CHEBI:57966"/>
    </ligand>
</feature>
<feature type="binding site" evidence="8">
    <location>
        <position position="158"/>
    </location>
    <ligand>
        <name>(R)-pantoate</name>
        <dbReference type="ChEBI" id="CHEBI:15980"/>
    </ligand>
</feature>
<name>A0A7W9FNX6_9HYPH</name>
<dbReference type="SUPFAM" id="SSF52374">
    <property type="entry name" value="Nucleotidylyl transferase"/>
    <property type="match status" value="1"/>
</dbReference>
<dbReference type="PANTHER" id="PTHR21299:SF1">
    <property type="entry name" value="PANTOATE--BETA-ALANINE LIGASE"/>
    <property type="match status" value="1"/>
</dbReference>
<comment type="catalytic activity">
    <reaction evidence="7 8">
        <text>(R)-pantoate + beta-alanine + ATP = (R)-pantothenate + AMP + diphosphate + H(+)</text>
        <dbReference type="Rhea" id="RHEA:10912"/>
        <dbReference type="ChEBI" id="CHEBI:15378"/>
        <dbReference type="ChEBI" id="CHEBI:15980"/>
        <dbReference type="ChEBI" id="CHEBI:29032"/>
        <dbReference type="ChEBI" id="CHEBI:30616"/>
        <dbReference type="ChEBI" id="CHEBI:33019"/>
        <dbReference type="ChEBI" id="CHEBI:57966"/>
        <dbReference type="ChEBI" id="CHEBI:456215"/>
        <dbReference type="EC" id="6.3.2.1"/>
    </reaction>
</comment>
<feature type="active site" description="Proton donor" evidence="8">
    <location>
        <position position="41"/>
    </location>
</feature>
<evidence type="ECO:0000256" key="4">
    <source>
        <dbReference type="ARBA" id="ARBA00022655"/>
    </source>
</evidence>
<evidence type="ECO:0000256" key="8">
    <source>
        <dbReference type="HAMAP-Rule" id="MF_00158"/>
    </source>
</evidence>
<evidence type="ECO:0000256" key="7">
    <source>
        <dbReference type="ARBA" id="ARBA00048258"/>
    </source>
</evidence>
<keyword evidence="8" id="KW-0963">Cytoplasm</keyword>
<comment type="subcellular location">
    <subcellularLocation>
        <location evidence="8">Cytoplasm</location>
    </subcellularLocation>
</comment>
<feature type="binding site" evidence="8">
    <location>
        <begin position="152"/>
        <end position="155"/>
    </location>
    <ligand>
        <name>ATP</name>
        <dbReference type="ChEBI" id="CHEBI:30616"/>
    </ligand>
</feature>
<dbReference type="Gene3D" id="3.30.1300.10">
    <property type="entry name" value="Pantoate-beta-alanine ligase, C-terminal domain"/>
    <property type="match status" value="1"/>
</dbReference>
<sequence>MLFHPPVFRSIDALRALVGTWRAAGFTVGMVPTMGALHAGHVSLVRAAKARQDRVIATIFVNPTQFAPNEDFAAYPRTEDSDLDQLAAVGTDAVFAPLPDEMYPAGHVTAVSVEGGPALGLESDFRPHFFRGVATVVSKLLLAGMPDAAFFGEKDYQQLLVIRRMVADLRLPTDIVGLPTVREGDGLALSSRNAYLSAEERAIAPKLHAALAEAAEEIEVGLEVAEVLAAARQTLEKAGFRPDYVALRNAETLAEVADAAAEPLRLLAAAWLGRTRLIDNVAVPSPGTAGAAAAAAEPEIAPAEAEAAPFDTPPADPTEPAAAEAGGSEQADGGELGA</sequence>
<dbReference type="InterPro" id="IPR003721">
    <property type="entry name" value="Pantoate_ligase"/>
</dbReference>
<evidence type="ECO:0000256" key="6">
    <source>
        <dbReference type="ARBA" id="ARBA00022840"/>
    </source>
</evidence>
<accession>A0A7W9FNX6</accession>
<comment type="similarity">
    <text evidence="2 8">Belongs to the pantothenate synthetase family.</text>
</comment>
<reference evidence="10 11" key="1">
    <citation type="submission" date="2020-08" db="EMBL/GenBank/DDBJ databases">
        <title>Genomic Encyclopedia of Type Strains, Phase IV (KMG-IV): sequencing the most valuable type-strain genomes for metagenomic binning, comparative biology and taxonomic classification.</title>
        <authorList>
            <person name="Goeker M."/>
        </authorList>
    </citation>
    <scope>NUCLEOTIDE SEQUENCE [LARGE SCALE GENOMIC DNA]</scope>
    <source>
        <strain evidence="10 11">DSM 16268</strain>
    </source>
</reference>
<dbReference type="Pfam" id="PF02569">
    <property type="entry name" value="Pantoate_ligase"/>
    <property type="match status" value="1"/>
</dbReference>
<evidence type="ECO:0000313" key="10">
    <source>
        <dbReference type="EMBL" id="MBB5754168.1"/>
    </source>
</evidence>
<dbReference type="EMBL" id="JACHOO010000007">
    <property type="protein sequence ID" value="MBB5754168.1"/>
    <property type="molecule type" value="Genomic_DNA"/>
</dbReference>
<evidence type="ECO:0000256" key="5">
    <source>
        <dbReference type="ARBA" id="ARBA00022741"/>
    </source>
</evidence>
<dbReference type="GO" id="GO:0015940">
    <property type="term" value="P:pantothenate biosynthetic process"/>
    <property type="evidence" value="ECO:0007669"/>
    <property type="project" value="UniProtKB-UniRule"/>
</dbReference>
<evidence type="ECO:0000313" key="11">
    <source>
        <dbReference type="Proteomes" id="UP000523821"/>
    </source>
</evidence>
<evidence type="ECO:0000256" key="3">
    <source>
        <dbReference type="ARBA" id="ARBA00022598"/>
    </source>
</evidence>
<dbReference type="Proteomes" id="UP000523821">
    <property type="component" value="Unassembled WGS sequence"/>
</dbReference>
<comment type="caution">
    <text evidence="10">The sequence shown here is derived from an EMBL/GenBank/DDBJ whole genome shotgun (WGS) entry which is preliminary data.</text>
</comment>
<dbReference type="AlphaFoldDB" id="A0A7W9FNX6"/>
<dbReference type="GO" id="GO:0005524">
    <property type="term" value="F:ATP binding"/>
    <property type="evidence" value="ECO:0007669"/>
    <property type="project" value="UniProtKB-KW"/>
</dbReference>
<organism evidence="10 11">
    <name type="scientific">Prosthecomicrobium pneumaticum</name>
    <dbReference type="NCBI Taxonomy" id="81895"/>
    <lineage>
        <taxon>Bacteria</taxon>
        <taxon>Pseudomonadati</taxon>
        <taxon>Pseudomonadota</taxon>
        <taxon>Alphaproteobacteria</taxon>
        <taxon>Hyphomicrobiales</taxon>
        <taxon>Kaistiaceae</taxon>
        <taxon>Prosthecomicrobium</taxon>
    </lineage>
</organism>
<comment type="pathway">
    <text evidence="1 8">Cofactor biosynthesis; (R)-pantothenate biosynthesis; (R)-pantothenate from (R)-pantoate and beta-alanine: step 1/1.</text>
</comment>
<dbReference type="GO" id="GO:0004592">
    <property type="term" value="F:pantoate-beta-alanine ligase activity"/>
    <property type="evidence" value="ECO:0007669"/>
    <property type="project" value="UniProtKB-UniRule"/>
</dbReference>
<dbReference type="UniPathway" id="UPA00028">
    <property type="reaction ID" value="UER00005"/>
</dbReference>
<evidence type="ECO:0000256" key="9">
    <source>
        <dbReference type="SAM" id="MobiDB-lite"/>
    </source>
</evidence>
<evidence type="ECO:0000256" key="1">
    <source>
        <dbReference type="ARBA" id="ARBA00004990"/>
    </source>
</evidence>
<keyword evidence="3 8" id="KW-0436">Ligase</keyword>
<dbReference type="HAMAP" id="MF_00158">
    <property type="entry name" value="PanC"/>
    <property type="match status" value="1"/>
</dbReference>
<dbReference type="InterPro" id="IPR042176">
    <property type="entry name" value="Pantoate_ligase_C"/>
</dbReference>
<feature type="compositionally biased region" description="Low complexity" evidence="9">
    <location>
        <begin position="287"/>
        <end position="310"/>
    </location>
</feature>
<keyword evidence="4 8" id="KW-0566">Pantothenate biosynthesis</keyword>
<dbReference type="RefSeq" id="WP_183857629.1">
    <property type="nucleotide sequence ID" value="NZ_JACHOO010000007.1"/>
</dbReference>
<dbReference type="InterPro" id="IPR014729">
    <property type="entry name" value="Rossmann-like_a/b/a_fold"/>
</dbReference>
<dbReference type="GO" id="GO:0005829">
    <property type="term" value="C:cytosol"/>
    <property type="evidence" value="ECO:0007669"/>
    <property type="project" value="TreeGrafter"/>
</dbReference>
<feature type="binding site" evidence="8">
    <location>
        <begin position="189"/>
        <end position="192"/>
    </location>
    <ligand>
        <name>ATP</name>
        <dbReference type="ChEBI" id="CHEBI:30616"/>
    </ligand>
</feature>
<gene>
    <name evidence="8" type="primary">panC</name>
    <name evidence="10" type="ORF">GGQ63_003249</name>
</gene>
<feature type="region of interest" description="Disordered" evidence="9">
    <location>
        <begin position="287"/>
        <end position="338"/>
    </location>
</feature>
<feature type="compositionally biased region" description="Low complexity" evidence="9">
    <location>
        <begin position="318"/>
        <end position="338"/>
    </location>
</feature>
<comment type="miscellaneous">
    <text evidence="8">The reaction proceeds by a bi uni uni bi ping pong mechanism.</text>
</comment>
<protein>
    <recommendedName>
        <fullName evidence="8">Pantothenate synthetase</fullName>
        <shortName evidence="8">PS</shortName>
        <ecNumber evidence="8">6.3.2.1</ecNumber>
    </recommendedName>
    <alternativeName>
        <fullName evidence="8">Pantoate--beta-alanine ligase</fullName>
    </alternativeName>
    <alternativeName>
        <fullName evidence="8">Pantoate-activating enzyme</fullName>
    </alternativeName>
</protein>
<keyword evidence="5 8" id="KW-0547">Nucleotide-binding</keyword>
<proteinExistence type="inferred from homology"/>
<comment type="function">
    <text evidence="8">Catalyzes the condensation of pantoate with beta-alanine in an ATP-dependent reaction via a pantoyl-adenylate intermediate.</text>
</comment>
<dbReference type="NCBIfam" id="TIGR00018">
    <property type="entry name" value="panC"/>
    <property type="match status" value="1"/>
</dbReference>
<feature type="binding site" evidence="8">
    <location>
        <position position="181"/>
    </location>
    <ligand>
        <name>ATP</name>
        <dbReference type="ChEBI" id="CHEBI:30616"/>
    </ligand>
</feature>
<dbReference type="FunFam" id="3.30.1300.10:FF:000001">
    <property type="entry name" value="Pantothenate synthetase"/>
    <property type="match status" value="1"/>
</dbReference>
<dbReference type="Gene3D" id="3.40.50.620">
    <property type="entry name" value="HUPs"/>
    <property type="match status" value="1"/>
</dbReference>
<dbReference type="PANTHER" id="PTHR21299">
    <property type="entry name" value="CYTIDYLATE KINASE/PANTOATE-BETA-ALANINE LIGASE"/>
    <property type="match status" value="1"/>
</dbReference>
<comment type="subunit">
    <text evidence="8">Homodimer.</text>
</comment>
<feature type="binding site" evidence="8">
    <location>
        <begin position="34"/>
        <end position="41"/>
    </location>
    <ligand>
        <name>ATP</name>
        <dbReference type="ChEBI" id="CHEBI:30616"/>
    </ligand>
</feature>